<keyword evidence="7" id="KW-1015">Disulfide bond</keyword>
<dbReference type="STRING" id="156980.SAMN04489745_2820"/>
<dbReference type="SMART" id="SM00560">
    <property type="entry name" value="LamGL"/>
    <property type="match status" value="1"/>
</dbReference>
<dbReference type="InterPro" id="IPR006558">
    <property type="entry name" value="LamG-like"/>
</dbReference>
<dbReference type="InterPro" id="IPR022409">
    <property type="entry name" value="PKD/Chitinase_dom"/>
</dbReference>
<dbReference type="PROSITE" id="PS50093">
    <property type="entry name" value="PKD"/>
    <property type="match status" value="3"/>
</dbReference>
<dbReference type="InterPro" id="IPR011047">
    <property type="entry name" value="Quinoprotein_ADH-like_sf"/>
</dbReference>
<feature type="chain" id="PRO_5010245575" evidence="9">
    <location>
        <begin position="29"/>
        <end position="1201"/>
    </location>
</feature>
<dbReference type="SUPFAM" id="SSF49899">
    <property type="entry name" value="Concanavalin A-like lectins/glucanases"/>
    <property type="match status" value="1"/>
</dbReference>
<dbReference type="Pfam" id="PF13385">
    <property type="entry name" value="Laminin_G_3"/>
    <property type="match status" value="1"/>
</dbReference>
<dbReference type="InterPro" id="IPR035986">
    <property type="entry name" value="PKD_dom_sf"/>
</dbReference>
<dbReference type="Proteomes" id="UP000182652">
    <property type="component" value="Unassembled WGS sequence"/>
</dbReference>
<dbReference type="PANTHER" id="PTHR46730">
    <property type="entry name" value="POLYCYSTIN-1"/>
    <property type="match status" value="1"/>
</dbReference>
<keyword evidence="5" id="KW-1133">Transmembrane helix</keyword>
<gene>
    <name evidence="12" type="ORF">SAMN04489745_2820</name>
</gene>
<dbReference type="InterPro" id="IPR003961">
    <property type="entry name" value="FN3_dom"/>
</dbReference>
<sequence length="1201" mass="123059">MKSILRRLAVGIAAVAVVLGMTAAPAWAKQTTLSALSTPTWQTNATVRAVAYAAGKVFVGGEFTTVRPPGAAAGVSETSRTYLAVFDAATGDLLGSAPQPNGKVWSLTASADGTTVYAGGDFTQIYGAARGRIAAIDTASLTLRPAFKPYVAYRVSTIDVAGPTIYFGGSFTQVAGVDRPRAAAVQASDGALLPWNPAPDADVNSVKASPDGSKVYLGGKFAYVGSVHRESVALVDAQQGALLPFPAASTLPDRTGSCWTKVEDIITHGDNVYFANAGDGGGCFDGTWSASIGTGQLNWKNTCLGATEAIVFVGEWLYKGSHAHDCSSMGGFPQGPNRFLLAEKPDTGDVQGWYPQTNAGPSTYVGPWDMATDGQHLWVGGDFTTVNGVGQQGLTMFGSESDAPPKKPATPSAASLRAGQVDVRVTATLDNDDEYLNYKVFRNGSSTPLDVRTVRSRFWDIPSYRITDPGLSPGSQVAYRVEVTDGTNVVTSYWTPYITVASQNAGYSDNVVADGAQYFWPTDESSGTSAHDAIAGNNLTGSNRTQLGSAGPNATSKSVNIQNSNASLNSSVQLSGPNTFSVEAWINTTSLLGGKVVGFGNTSSGSSSQYDRHLYVDSGGRPVFGVYPGYVVTVRGGSAVNDGKWHHLVGTLGGGNATLYVDGVSQGSSPAAGAEGYTGYWRIGANNLGAWPNQPLNQGIVGRVSQVAVYSSALDASQVAWHNSLGRGNQAPVAAFTPSCTLMACSFNASASNDPDGTITSYTWDFGDGATGTGVNTSHTYASAGTWNVRLTVKDNLGATTVTSQTVTTTAPNQPPVASATSSCTYLVCDFDASASSDPDGTIASYAWTFGDGTTGTGATPQHSYAAAGTYTATVTVTDNDGAQNSAGTTVTVAPQPANQPPVASAAASCTQLACAFDASASSDSDGSIVSYAWTFGDGTTGTGVTPSHTYSAPGVYTATVTVTDNRGGTASASKQLDLSNAVPAGTVLAKDTFARTVTNGWGTADKGGAWTVSGTASRYAVSGGQGTLTMLTAGNQTGAALNSFSAQDTEVSLGLSLDKPATGGGVYVSVDSRTIAGQGAYRAKVRYIAAGRVYLSLIRVDSAGTETVLVPETQVLAATPAAGNTLQVKFLVSGSGTTTLKAKAWDSSGAEPGAWQLSTTDGTAGLQAAGSPALRTTLSGSSTNAPVQARVTDYLVTTPR</sequence>
<evidence type="ECO:0000259" key="10">
    <source>
        <dbReference type="PROSITE" id="PS50093"/>
    </source>
</evidence>
<feature type="region of interest" description="Disordered" evidence="8">
    <location>
        <begin position="397"/>
        <end position="417"/>
    </location>
</feature>
<evidence type="ECO:0000256" key="9">
    <source>
        <dbReference type="SAM" id="SignalP"/>
    </source>
</evidence>
<name>A0A1H4SCP4_9MICC</name>
<keyword evidence="6" id="KW-0472">Membrane</keyword>
<feature type="compositionally biased region" description="Polar residues" evidence="8">
    <location>
        <begin position="1175"/>
        <end position="1184"/>
    </location>
</feature>
<dbReference type="GO" id="GO:0005261">
    <property type="term" value="F:monoatomic cation channel activity"/>
    <property type="evidence" value="ECO:0007669"/>
    <property type="project" value="TreeGrafter"/>
</dbReference>
<evidence type="ECO:0000313" key="13">
    <source>
        <dbReference type="Proteomes" id="UP000182652"/>
    </source>
</evidence>
<evidence type="ECO:0000256" key="6">
    <source>
        <dbReference type="ARBA" id="ARBA00023136"/>
    </source>
</evidence>
<dbReference type="InterPro" id="IPR000601">
    <property type="entry name" value="PKD_dom"/>
</dbReference>
<evidence type="ECO:0000256" key="8">
    <source>
        <dbReference type="SAM" id="MobiDB-lite"/>
    </source>
</evidence>
<feature type="domain" description="PKD" evidence="10">
    <location>
        <begin position="902"/>
        <end position="974"/>
    </location>
</feature>
<dbReference type="Pfam" id="PF18911">
    <property type="entry name" value="PKD_4"/>
    <property type="match status" value="3"/>
</dbReference>
<dbReference type="SUPFAM" id="SSF50998">
    <property type="entry name" value="Quinoprotein alcohol dehydrogenase-like"/>
    <property type="match status" value="1"/>
</dbReference>
<feature type="domain" description="PKD" evidence="10">
    <location>
        <begin position="812"/>
        <end position="893"/>
    </location>
</feature>
<organism evidence="12 13">
    <name type="scientific">Arthrobacter woluwensis</name>
    <dbReference type="NCBI Taxonomy" id="156980"/>
    <lineage>
        <taxon>Bacteria</taxon>
        <taxon>Bacillati</taxon>
        <taxon>Actinomycetota</taxon>
        <taxon>Actinomycetes</taxon>
        <taxon>Micrococcales</taxon>
        <taxon>Micrococcaceae</taxon>
        <taxon>Arthrobacter</taxon>
    </lineage>
</organism>
<accession>A0A1H4SCP4</accession>
<evidence type="ECO:0000256" key="7">
    <source>
        <dbReference type="ARBA" id="ARBA00023157"/>
    </source>
</evidence>
<protein>
    <submittedName>
        <fullName evidence="12">PKD repeat-containing protein</fullName>
    </submittedName>
</protein>
<dbReference type="PANTHER" id="PTHR46730:SF4">
    <property type="entry name" value="POLYCYSTIC KIDNEY DISEASE PROTEIN 1-LIKE 1"/>
    <property type="match status" value="1"/>
</dbReference>
<feature type="domain" description="PKD" evidence="10">
    <location>
        <begin position="728"/>
        <end position="812"/>
    </location>
</feature>
<proteinExistence type="predicted"/>
<dbReference type="Gene3D" id="2.60.120.200">
    <property type="match status" value="1"/>
</dbReference>
<dbReference type="InterPro" id="IPR013320">
    <property type="entry name" value="ConA-like_dom_sf"/>
</dbReference>
<dbReference type="SUPFAM" id="SSF49299">
    <property type="entry name" value="PKD domain"/>
    <property type="match status" value="3"/>
</dbReference>
<comment type="subcellular location">
    <subcellularLocation>
        <location evidence="1">Membrane</location>
        <topology evidence="1">Multi-pass membrane protein</topology>
    </subcellularLocation>
</comment>
<evidence type="ECO:0000256" key="5">
    <source>
        <dbReference type="ARBA" id="ARBA00022989"/>
    </source>
</evidence>
<keyword evidence="4" id="KW-0677">Repeat</keyword>
<feature type="region of interest" description="Disordered" evidence="8">
    <location>
        <begin position="1150"/>
        <end position="1184"/>
    </location>
</feature>
<dbReference type="GO" id="GO:0006816">
    <property type="term" value="P:calcium ion transport"/>
    <property type="evidence" value="ECO:0007669"/>
    <property type="project" value="TreeGrafter"/>
</dbReference>
<dbReference type="SMART" id="SM00089">
    <property type="entry name" value="PKD"/>
    <property type="match status" value="3"/>
</dbReference>
<dbReference type="GO" id="GO:0005886">
    <property type="term" value="C:plasma membrane"/>
    <property type="evidence" value="ECO:0007669"/>
    <property type="project" value="TreeGrafter"/>
</dbReference>
<keyword evidence="13" id="KW-1185">Reference proteome</keyword>
<keyword evidence="2" id="KW-0812">Transmembrane</keyword>
<feature type="domain" description="Fibronectin type-III" evidence="11">
    <location>
        <begin position="404"/>
        <end position="505"/>
    </location>
</feature>
<dbReference type="CDD" id="cd00146">
    <property type="entry name" value="PKD"/>
    <property type="match status" value="3"/>
</dbReference>
<evidence type="ECO:0000256" key="3">
    <source>
        <dbReference type="ARBA" id="ARBA00022729"/>
    </source>
</evidence>
<dbReference type="GO" id="GO:0005975">
    <property type="term" value="P:carbohydrate metabolic process"/>
    <property type="evidence" value="ECO:0007669"/>
    <property type="project" value="UniProtKB-ARBA"/>
</dbReference>
<evidence type="ECO:0000259" key="11">
    <source>
        <dbReference type="PROSITE" id="PS50853"/>
    </source>
</evidence>
<reference evidence="12 13" key="1">
    <citation type="submission" date="2016-10" db="EMBL/GenBank/DDBJ databases">
        <authorList>
            <person name="de Groot N.N."/>
        </authorList>
    </citation>
    <scope>NUCLEOTIDE SEQUENCE [LARGE SCALE GENOMIC DNA]</scope>
    <source>
        <strain evidence="12 13">DSM 10495</strain>
    </source>
</reference>
<dbReference type="PROSITE" id="PS50853">
    <property type="entry name" value="FN3"/>
    <property type="match status" value="1"/>
</dbReference>
<dbReference type="EMBL" id="FNSN01000003">
    <property type="protein sequence ID" value="SEC41847.1"/>
    <property type="molecule type" value="Genomic_DNA"/>
</dbReference>
<dbReference type="AlphaFoldDB" id="A0A1H4SCP4"/>
<feature type="signal peptide" evidence="9">
    <location>
        <begin position="1"/>
        <end position="28"/>
    </location>
</feature>
<evidence type="ECO:0000256" key="4">
    <source>
        <dbReference type="ARBA" id="ARBA00022737"/>
    </source>
</evidence>
<dbReference type="RefSeq" id="WP_074784321.1">
    <property type="nucleotide sequence ID" value="NZ_FNSN01000003.1"/>
</dbReference>
<dbReference type="Gene3D" id="2.60.40.10">
    <property type="entry name" value="Immunoglobulins"/>
    <property type="match status" value="3"/>
</dbReference>
<dbReference type="InterPro" id="IPR013783">
    <property type="entry name" value="Ig-like_fold"/>
</dbReference>
<keyword evidence="3 9" id="KW-0732">Signal</keyword>
<evidence type="ECO:0000256" key="2">
    <source>
        <dbReference type="ARBA" id="ARBA00022692"/>
    </source>
</evidence>
<evidence type="ECO:0000256" key="1">
    <source>
        <dbReference type="ARBA" id="ARBA00004141"/>
    </source>
</evidence>
<evidence type="ECO:0000313" key="12">
    <source>
        <dbReference type="EMBL" id="SEC41847.1"/>
    </source>
</evidence>